<sequence>CVSSRYRFQNYNLTEDRSKTILLKPSAAESFKPMSYLNRAGFSDLRFSISNCSPKGFGSRPVLDAYSASKTCLSGEIKNRSGGKIS</sequence>
<protein>
    <submittedName>
        <fullName evidence="1">Uncharacterized protein</fullName>
    </submittedName>
</protein>
<organism evidence="1 2">
    <name type="scientific">Diploptera punctata</name>
    <name type="common">Pacific beetle cockroach</name>
    <dbReference type="NCBI Taxonomy" id="6984"/>
    <lineage>
        <taxon>Eukaryota</taxon>
        <taxon>Metazoa</taxon>
        <taxon>Ecdysozoa</taxon>
        <taxon>Arthropoda</taxon>
        <taxon>Hexapoda</taxon>
        <taxon>Insecta</taxon>
        <taxon>Pterygota</taxon>
        <taxon>Neoptera</taxon>
        <taxon>Polyneoptera</taxon>
        <taxon>Dictyoptera</taxon>
        <taxon>Blattodea</taxon>
        <taxon>Blaberoidea</taxon>
        <taxon>Blaberidae</taxon>
        <taxon>Diplopterinae</taxon>
        <taxon>Diploptera</taxon>
    </lineage>
</organism>
<gene>
    <name evidence="1" type="ORF">L9F63_003257</name>
</gene>
<dbReference type="Proteomes" id="UP001233999">
    <property type="component" value="Unassembled WGS sequence"/>
</dbReference>
<proteinExistence type="predicted"/>
<evidence type="ECO:0000313" key="1">
    <source>
        <dbReference type="EMBL" id="KAJ9582404.1"/>
    </source>
</evidence>
<dbReference type="EMBL" id="JASPKZ010007802">
    <property type="protein sequence ID" value="KAJ9582404.1"/>
    <property type="molecule type" value="Genomic_DNA"/>
</dbReference>
<evidence type="ECO:0000313" key="2">
    <source>
        <dbReference type="Proteomes" id="UP001233999"/>
    </source>
</evidence>
<reference evidence="1" key="2">
    <citation type="submission" date="2023-05" db="EMBL/GenBank/DDBJ databases">
        <authorList>
            <person name="Fouks B."/>
        </authorList>
    </citation>
    <scope>NUCLEOTIDE SEQUENCE</scope>
    <source>
        <strain evidence="1">Stay&amp;Tobe</strain>
        <tissue evidence="1">Testes</tissue>
    </source>
</reference>
<name>A0AAD8EA82_DIPPU</name>
<accession>A0AAD8EA82</accession>
<keyword evidence="2" id="KW-1185">Reference proteome</keyword>
<reference evidence="1" key="1">
    <citation type="journal article" date="2023" name="IScience">
        <title>Live-bearing cockroach genome reveals convergent evolutionary mechanisms linked to viviparity in insects and beyond.</title>
        <authorList>
            <person name="Fouks B."/>
            <person name="Harrison M.C."/>
            <person name="Mikhailova A.A."/>
            <person name="Marchal E."/>
            <person name="English S."/>
            <person name="Carruthers M."/>
            <person name="Jennings E.C."/>
            <person name="Chiamaka E.L."/>
            <person name="Frigard R.A."/>
            <person name="Pippel M."/>
            <person name="Attardo G.M."/>
            <person name="Benoit J.B."/>
            <person name="Bornberg-Bauer E."/>
            <person name="Tobe S.S."/>
        </authorList>
    </citation>
    <scope>NUCLEOTIDE SEQUENCE</scope>
    <source>
        <strain evidence="1">Stay&amp;Tobe</strain>
    </source>
</reference>
<dbReference type="AlphaFoldDB" id="A0AAD8EA82"/>
<feature type="non-terminal residue" evidence="1">
    <location>
        <position position="1"/>
    </location>
</feature>
<feature type="non-terminal residue" evidence="1">
    <location>
        <position position="86"/>
    </location>
</feature>
<comment type="caution">
    <text evidence="1">The sequence shown here is derived from an EMBL/GenBank/DDBJ whole genome shotgun (WGS) entry which is preliminary data.</text>
</comment>